<dbReference type="PANTHER" id="PTHR23522">
    <property type="entry name" value="BLL5896 PROTEIN"/>
    <property type="match status" value="1"/>
</dbReference>
<evidence type="ECO:0000256" key="3">
    <source>
        <dbReference type="ARBA" id="ARBA00022475"/>
    </source>
</evidence>
<keyword evidence="4" id="KW-0997">Cell inner membrane</keyword>
<dbReference type="InterPro" id="IPR026032">
    <property type="entry name" value="HcaT-like"/>
</dbReference>
<evidence type="ECO:0000256" key="4">
    <source>
        <dbReference type="ARBA" id="ARBA00022519"/>
    </source>
</evidence>
<evidence type="ECO:0000256" key="6">
    <source>
        <dbReference type="ARBA" id="ARBA00022989"/>
    </source>
</evidence>
<keyword evidence="6 8" id="KW-1133">Transmembrane helix</keyword>
<evidence type="ECO:0000256" key="1">
    <source>
        <dbReference type="ARBA" id="ARBA00004429"/>
    </source>
</evidence>
<comment type="subcellular location">
    <subcellularLocation>
        <location evidence="1">Cell inner membrane</location>
        <topology evidence="1">Multi-pass membrane protein</topology>
    </subcellularLocation>
</comment>
<keyword evidence="7 8" id="KW-0472">Membrane</keyword>
<evidence type="ECO:0000256" key="7">
    <source>
        <dbReference type="ARBA" id="ARBA00023136"/>
    </source>
</evidence>
<feature type="transmembrane region" description="Helical" evidence="8">
    <location>
        <begin position="151"/>
        <end position="171"/>
    </location>
</feature>
<dbReference type="Proteomes" id="UP001626536">
    <property type="component" value="Chromosome"/>
</dbReference>
<feature type="transmembrane region" description="Helical" evidence="8">
    <location>
        <begin position="347"/>
        <end position="368"/>
    </location>
</feature>
<dbReference type="SUPFAM" id="SSF103473">
    <property type="entry name" value="MFS general substrate transporter"/>
    <property type="match status" value="1"/>
</dbReference>
<feature type="transmembrane region" description="Helical" evidence="8">
    <location>
        <begin position="177"/>
        <end position="198"/>
    </location>
</feature>
<organism evidence="10 11">
    <name type="scientific">Methylocapsa polymorpha</name>
    <dbReference type="NCBI Taxonomy" id="3080828"/>
    <lineage>
        <taxon>Bacteria</taxon>
        <taxon>Pseudomonadati</taxon>
        <taxon>Pseudomonadota</taxon>
        <taxon>Alphaproteobacteria</taxon>
        <taxon>Hyphomicrobiales</taxon>
        <taxon>Beijerinckiaceae</taxon>
        <taxon>Methylocapsa</taxon>
    </lineage>
</organism>
<gene>
    <name evidence="10" type="ORF">RZS28_13175</name>
</gene>
<feature type="domain" description="Major facilitator superfamily associated" evidence="9">
    <location>
        <begin position="29"/>
        <end position="352"/>
    </location>
</feature>
<dbReference type="Gene3D" id="1.20.1250.20">
    <property type="entry name" value="MFS general substrate transporter like domains"/>
    <property type="match status" value="2"/>
</dbReference>
<dbReference type="InterPro" id="IPR036259">
    <property type="entry name" value="MFS_trans_sf"/>
</dbReference>
<keyword evidence="3" id="KW-1003">Cell membrane</keyword>
<sequence>MTLSRPRRIDAGARDRTALYLSILAATLFLPVGVHLPYFPVWLSARGLSDAQIATVLAAPIALRVIATPLIATIADKRGIAIVLAACALAILIGYCGLGFARGYAPIFAGVIFVAMAMGAMPSLADALTLAEIRRVEMAGSGRIAYGHVRVWTSIGVLAMMLLSGRIVGLFPGERIIFALAGLAILPALVAILAAATLKKAQFFHAQQDSPTADRTRLLLAIVAIGAAALIQASHAEVYSFATLHWRKAGLSPDFISAAWAIGVASEALVMIIAARFFGAEKNAISFLVVGAAGAVLRWLAMSSDPDPWRLIVLQAGHGLSFGATTCGSVLLLGSLAAATHRTRMQGWLAAATALSLAAATFACGRLTDSYGEKAYLAMAALAGAGLALALVAGRIKLRLHAPS</sequence>
<dbReference type="NCBIfam" id="NF037955">
    <property type="entry name" value="mfs"/>
    <property type="match status" value="1"/>
</dbReference>
<name>A0ABZ0HQR4_9HYPH</name>
<evidence type="ECO:0000256" key="5">
    <source>
        <dbReference type="ARBA" id="ARBA00022692"/>
    </source>
</evidence>
<evidence type="ECO:0000313" key="10">
    <source>
        <dbReference type="EMBL" id="WOJ88759.1"/>
    </source>
</evidence>
<dbReference type="EMBL" id="CP136862">
    <property type="protein sequence ID" value="WOJ88759.1"/>
    <property type="molecule type" value="Genomic_DNA"/>
</dbReference>
<feature type="transmembrane region" description="Helical" evidence="8">
    <location>
        <begin position="321"/>
        <end position="340"/>
    </location>
</feature>
<feature type="transmembrane region" description="Helical" evidence="8">
    <location>
        <begin position="107"/>
        <end position="130"/>
    </location>
</feature>
<dbReference type="InterPro" id="IPR024989">
    <property type="entry name" value="MFS_assoc_dom"/>
</dbReference>
<feature type="transmembrane region" description="Helical" evidence="8">
    <location>
        <begin position="374"/>
        <end position="394"/>
    </location>
</feature>
<accession>A0ABZ0HQR4</accession>
<keyword evidence="5 8" id="KW-0812">Transmembrane</keyword>
<dbReference type="PANTHER" id="PTHR23522:SF10">
    <property type="entry name" value="3-PHENYLPROPIONIC ACID TRANSPORTER-RELATED"/>
    <property type="match status" value="1"/>
</dbReference>
<evidence type="ECO:0000259" key="9">
    <source>
        <dbReference type="Pfam" id="PF12832"/>
    </source>
</evidence>
<feature type="transmembrane region" description="Helical" evidence="8">
    <location>
        <begin position="284"/>
        <end position="301"/>
    </location>
</feature>
<feature type="transmembrane region" description="Helical" evidence="8">
    <location>
        <begin position="255"/>
        <end position="277"/>
    </location>
</feature>
<feature type="transmembrane region" description="Helical" evidence="8">
    <location>
        <begin position="218"/>
        <end position="235"/>
    </location>
</feature>
<feature type="transmembrane region" description="Helical" evidence="8">
    <location>
        <begin position="20"/>
        <end position="39"/>
    </location>
</feature>
<proteinExistence type="predicted"/>
<keyword evidence="11" id="KW-1185">Reference proteome</keyword>
<dbReference type="Pfam" id="PF12832">
    <property type="entry name" value="MFS_1_like"/>
    <property type="match status" value="1"/>
</dbReference>
<evidence type="ECO:0000313" key="11">
    <source>
        <dbReference type="Proteomes" id="UP001626536"/>
    </source>
</evidence>
<keyword evidence="2" id="KW-0813">Transport</keyword>
<dbReference type="RefSeq" id="WP_407338196.1">
    <property type="nucleotide sequence ID" value="NZ_CP136862.1"/>
</dbReference>
<feature type="transmembrane region" description="Helical" evidence="8">
    <location>
        <begin position="79"/>
        <end position="101"/>
    </location>
</feature>
<evidence type="ECO:0000256" key="2">
    <source>
        <dbReference type="ARBA" id="ARBA00022448"/>
    </source>
</evidence>
<reference evidence="10 11" key="1">
    <citation type="submission" date="2023-10" db="EMBL/GenBank/DDBJ databases">
        <title>Novel methanotroph of the genus Methylocapsa from a subarctic wetland.</title>
        <authorList>
            <person name="Belova S.E."/>
            <person name="Oshkin I.Y."/>
            <person name="Miroshnikov K."/>
            <person name="Dedysh S.N."/>
        </authorList>
    </citation>
    <scope>NUCLEOTIDE SEQUENCE [LARGE SCALE GENOMIC DNA]</scope>
    <source>
        <strain evidence="10 11">RX1</strain>
    </source>
</reference>
<dbReference type="PIRSF" id="PIRSF004925">
    <property type="entry name" value="HcaT"/>
    <property type="match status" value="1"/>
</dbReference>
<evidence type="ECO:0000256" key="8">
    <source>
        <dbReference type="SAM" id="Phobius"/>
    </source>
</evidence>
<protein>
    <submittedName>
        <fullName evidence="10">MFS transporter</fullName>
    </submittedName>
</protein>
<feature type="transmembrane region" description="Helical" evidence="8">
    <location>
        <begin position="51"/>
        <end position="72"/>
    </location>
</feature>